<dbReference type="InterPro" id="IPR009097">
    <property type="entry name" value="Cyclic_Pdiesterase"/>
</dbReference>
<gene>
    <name evidence="1" type="ORF">SAMN06265219_108197</name>
</gene>
<name>A0A521DIS8_9BACT</name>
<sequence length="196" mass="22826">MKSTPASKQISLFHTSDMLSQYLVLISLPEEITNDVVSMKELFREEFGSFPSEHSVPHITVCSFLLMNNRSSEVFSLFQQSLQDIAPFQLAIDGFNYFENGVIYLQIKLSESFTEVSQQLNLCRKHLRIRKNYISSSVPHITIARGLPKQTLRQAKELWMPRSYYNTFEVNELTVLSYDFEENRYRKHSTLSLKPD</sequence>
<dbReference type="PANTHER" id="PTHR40037">
    <property type="entry name" value="PHOSPHOESTERASE YJCG-RELATED"/>
    <property type="match status" value="1"/>
</dbReference>
<keyword evidence="1" id="KW-0436">Ligase</keyword>
<organism evidence="1 2">
    <name type="scientific">Gracilimonas mengyeensis</name>
    <dbReference type="NCBI Taxonomy" id="1302730"/>
    <lineage>
        <taxon>Bacteria</taxon>
        <taxon>Pseudomonadati</taxon>
        <taxon>Balneolota</taxon>
        <taxon>Balneolia</taxon>
        <taxon>Balneolales</taxon>
        <taxon>Balneolaceae</taxon>
        <taxon>Gracilimonas</taxon>
    </lineage>
</organism>
<dbReference type="PANTHER" id="PTHR40037:SF1">
    <property type="entry name" value="PHOSPHOESTERASE SAOUHSC_00951-RELATED"/>
    <property type="match status" value="1"/>
</dbReference>
<dbReference type="InterPro" id="IPR050580">
    <property type="entry name" value="2H_phosphoesterase_YjcG-like"/>
</dbReference>
<keyword evidence="2" id="KW-1185">Reference proteome</keyword>
<reference evidence="1 2" key="1">
    <citation type="submission" date="2017-05" db="EMBL/GenBank/DDBJ databases">
        <authorList>
            <person name="Varghese N."/>
            <person name="Submissions S."/>
        </authorList>
    </citation>
    <scope>NUCLEOTIDE SEQUENCE [LARGE SCALE GENOMIC DNA]</scope>
    <source>
        <strain evidence="1 2">DSM 21985</strain>
    </source>
</reference>
<dbReference type="SUPFAM" id="SSF55144">
    <property type="entry name" value="LigT-like"/>
    <property type="match status" value="1"/>
</dbReference>
<evidence type="ECO:0000313" key="2">
    <source>
        <dbReference type="Proteomes" id="UP000317557"/>
    </source>
</evidence>
<dbReference type="Gene3D" id="3.90.1140.10">
    <property type="entry name" value="Cyclic phosphodiesterase"/>
    <property type="match status" value="1"/>
</dbReference>
<dbReference type="RefSeq" id="WP_142454650.1">
    <property type="nucleotide sequence ID" value="NZ_FXTP01000008.1"/>
</dbReference>
<proteinExistence type="predicted"/>
<evidence type="ECO:0000313" key="1">
    <source>
        <dbReference type="EMBL" id="SMO71492.1"/>
    </source>
</evidence>
<dbReference type="AlphaFoldDB" id="A0A521DIS8"/>
<protein>
    <submittedName>
        <fullName evidence="1">2'-5' RNA ligase</fullName>
    </submittedName>
</protein>
<dbReference type="Pfam" id="PF13563">
    <property type="entry name" value="2_5_RNA_ligase2"/>
    <property type="match status" value="1"/>
</dbReference>
<dbReference type="Proteomes" id="UP000317557">
    <property type="component" value="Unassembled WGS sequence"/>
</dbReference>
<dbReference type="EMBL" id="FXTP01000008">
    <property type="protein sequence ID" value="SMO71492.1"/>
    <property type="molecule type" value="Genomic_DNA"/>
</dbReference>
<accession>A0A521DIS8</accession>
<dbReference type="OrthoDB" id="1524661at2"/>
<dbReference type="GO" id="GO:0016874">
    <property type="term" value="F:ligase activity"/>
    <property type="evidence" value="ECO:0007669"/>
    <property type="project" value="UniProtKB-KW"/>
</dbReference>